<dbReference type="InterPro" id="IPR011711">
    <property type="entry name" value="GntR_C"/>
</dbReference>
<keyword evidence="2" id="KW-0238">DNA-binding</keyword>
<dbReference type="SMART" id="SM00345">
    <property type="entry name" value="HTH_GNTR"/>
    <property type="match status" value="1"/>
</dbReference>
<keyword evidence="3" id="KW-0804">Transcription</keyword>
<dbReference type="InterPro" id="IPR036390">
    <property type="entry name" value="WH_DNA-bd_sf"/>
</dbReference>
<evidence type="ECO:0000259" key="5">
    <source>
        <dbReference type="PROSITE" id="PS50949"/>
    </source>
</evidence>
<dbReference type="AlphaFoldDB" id="A0A495JQS5"/>
<sequence>MVSTPVGATGKPAGPGTLAPLPARQTLTEDVYQAIKRLIMDHVIPPQGRLSIDQLARDLRVSSTPIRETLVRLESEGLARKEPLRGYSVTPILTLAEIDDLFEFRTLIEPWAAARAARHRDDAGVVRLRAEIDSVGELPDGDSYADYQDLAGHDDRFHRLIAELAGNQHLLNAFARTHCHLHLFRRRYSTPLGSATVAEHRDIAAAVVAGDPDAAYAAMGAHLERARQRLS</sequence>
<feature type="domain" description="HTH gntR-type" evidence="5">
    <location>
        <begin position="25"/>
        <end position="92"/>
    </location>
</feature>
<dbReference type="OrthoDB" id="3289286at2"/>
<protein>
    <submittedName>
        <fullName evidence="6">GntR family transcriptional regulator</fullName>
    </submittedName>
</protein>
<feature type="region of interest" description="Disordered" evidence="4">
    <location>
        <begin position="1"/>
        <end position="21"/>
    </location>
</feature>
<name>A0A495JQS5_9ACTN</name>
<dbReference type="InterPro" id="IPR008920">
    <property type="entry name" value="TF_FadR/GntR_C"/>
</dbReference>
<dbReference type="Proteomes" id="UP000277671">
    <property type="component" value="Unassembled WGS sequence"/>
</dbReference>
<evidence type="ECO:0000256" key="3">
    <source>
        <dbReference type="ARBA" id="ARBA00023163"/>
    </source>
</evidence>
<dbReference type="EMBL" id="RBKT01000001">
    <property type="protein sequence ID" value="RKR91191.1"/>
    <property type="molecule type" value="Genomic_DNA"/>
</dbReference>
<dbReference type="InterPro" id="IPR036388">
    <property type="entry name" value="WH-like_DNA-bd_sf"/>
</dbReference>
<evidence type="ECO:0000256" key="4">
    <source>
        <dbReference type="SAM" id="MobiDB-lite"/>
    </source>
</evidence>
<keyword evidence="1" id="KW-0805">Transcription regulation</keyword>
<comment type="caution">
    <text evidence="6">The sequence shown here is derived from an EMBL/GenBank/DDBJ whole genome shotgun (WGS) entry which is preliminary data.</text>
</comment>
<dbReference type="Pfam" id="PF00392">
    <property type="entry name" value="GntR"/>
    <property type="match status" value="1"/>
</dbReference>
<organism evidence="6 7">
    <name type="scientific">Micromonospora pisi</name>
    <dbReference type="NCBI Taxonomy" id="589240"/>
    <lineage>
        <taxon>Bacteria</taxon>
        <taxon>Bacillati</taxon>
        <taxon>Actinomycetota</taxon>
        <taxon>Actinomycetes</taxon>
        <taxon>Micromonosporales</taxon>
        <taxon>Micromonosporaceae</taxon>
        <taxon>Micromonospora</taxon>
    </lineage>
</organism>
<reference evidence="6 7" key="1">
    <citation type="submission" date="2018-10" db="EMBL/GenBank/DDBJ databases">
        <title>Sequencing the genomes of 1000 actinobacteria strains.</title>
        <authorList>
            <person name="Klenk H.-P."/>
        </authorList>
    </citation>
    <scope>NUCLEOTIDE SEQUENCE [LARGE SCALE GENOMIC DNA]</scope>
    <source>
        <strain evidence="6 7">DSM 45175</strain>
    </source>
</reference>
<evidence type="ECO:0000256" key="1">
    <source>
        <dbReference type="ARBA" id="ARBA00023015"/>
    </source>
</evidence>
<proteinExistence type="predicted"/>
<evidence type="ECO:0000256" key="2">
    <source>
        <dbReference type="ARBA" id="ARBA00023125"/>
    </source>
</evidence>
<dbReference type="PROSITE" id="PS50949">
    <property type="entry name" value="HTH_GNTR"/>
    <property type="match status" value="1"/>
</dbReference>
<dbReference type="PANTHER" id="PTHR43537:SF24">
    <property type="entry name" value="GLUCONATE OPERON TRANSCRIPTIONAL REPRESSOR"/>
    <property type="match status" value="1"/>
</dbReference>
<dbReference type="InterPro" id="IPR000524">
    <property type="entry name" value="Tscrpt_reg_HTH_GntR"/>
</dbReference>
<dbReference type="RefSeq" id="WP_121159330.1">
    <property type="nucleotide sequence ID" value="NZ_RBKT01000001.1"/>
</dbReference>
<accession>A0A495JQS5</accession>
<dbReference type="Gene3D" id="1.20.120.530">
    <property type="entry name" value="GntR ligand-binding domain-like"/>
    <property type="match status" value="1"/>
</dbReference>
<dbReference type="GO" id="GO:0003677">
    <property type="term" value="F:DNA binding"/>
    <property type="evidence" value="ECO:0007669"/>
    <property type="project" value="UniProtKB-KW"/>
</dbReference>
<dbReference type="Gene3D" id="1.10.10.10">
    <property type="entry name" value="Winged helix-like DNA-binding domain superfamily/Winged helix DNA-binding domain"/>
    <property type="match status" value="1"/>
</dbReference>
<dbReference type="SUPFAM" id="SSF48008">
    <property type="entry name" value="GntR ligand-binding domain-like"/>
    <property type="match status" value="1"/>
</dbReference>
<dbReference type="PANTHER" id="PTHR43537">
    <property type="entry name" value="TRANSCRIPTIONAL REGULATOR, GNTR FAMILY"/>
    <property type="match status" value="1"/>
</dbReference>
<dbReference type="SMART" id="SM00895">
    <property type="entry name" value="FCD"/>
    <property type="match status" value="1"/>
</dbReference>
<evidence type="ECO:0000313" key="7">
    <source>
        <dbReference type="Proteomes" id="UP000277671"/>
    </source>
</evidence>
<feature type="compositionally biased region" description="Low complexity" evidence="4">
    <location>
        <begin position="7"/>
        <end position="21"/>
    </location>
</feature>
<evidence type="ECO:0000313" key="6">
    <source>
        <dbReference type="EMBL" id="RKR91191.1"/>
    </source>
</evidence>
<dbReference type="GO" id="GO:0003700">
    <property type="term" value="F:DNA-binding transcription factor activity"/>
    <property type="evidence" value="ECO:0007669"/>
    <property type="project" value="InterPro"/>
</dbReference>
<gene>
    <name evidence="6" type="ORF">BDK92_5583</name>
</gene>
<dbReference type="Pfam" id="PF07729">
    <property type="entry name" value="FCD"/>
    <property type="match status" value="1"/>
</dbReference>
<keyword evidence="7" id="KW-1185">Reference proteome</keyword>
<dbReference type="SUPFAM" id="SSF46785">
    <property type="entry name" value="Winged helix' DNA-binding domain"/>
    <property type="match status" value="1"/>
</dbReference>